<accession>A0A4Q8ABB3</accession>
<comment type="caution">
    <text evidence="7">The sequence shown here is derived from an EMBL/GenBank/DDBJ whole genome shotgun (WGS) entry which is preliminary data.</text>
</comment>
<feature type="transmembrane region" description="Helical" evidence="5">
    <location>
        <begin position="205"/>
        <end position="230"/>
    </location>
</feature>
<dbReference type="InterPro" id="IPR007016">
    <property type="entry name" value="O-antigen_ligase-rel_domated"/>
</dbReference>
<evidence type="ECO:0000256" key="1">
    <source>
        <dbReference type="ARBA" id="ARBA00004141"/>
    </source>
</evidence>
<proteinExistence type="predicted"/>
<dbReference type="GO" id="GO:0016020">
    <property type="term" value="C:membrane"/>
    <property type="evidence" value="ECO:0007669"/>
    <property type="project" value="UniProtKB-SubCell"/>
</dbReference>
<keyword evidence="3 5" id="KW-1133">Transmembrane helix</keyword>
<dbReference type="GO" id="GO:0016874">
    <property type="term" value="F:ligase activity"/>
    <property type="evidence" value="ECO:0007669"/>
    <property type="project" value="UniProtKB-KW"/>
</dbReference>
<feature type="transmembrane region" description="Helical" evidence="5">
    <location>
        <begin position="236"/>
        <end position="257"/>
    </location>
</feature>
<evidence type="ECO:0000256" key="5">
    <source>
        <dbReference type="SAM" id="Phobius"/>
    </source>
</evidence>
<comment type="subcellular location">
    <subcellularLocation>
        <location evidence="1">Membrane</location>
        <topology evidence="1">Multi-pass membrane protein</topology>
    </subcellularLocation>
</comment>
<keyword evidence="7" id="KW-0436">Ligase</keyword>
<dbReference type="InterPro" id="IPR051533">
    <property type="entry name" value="WaaL-like"/>
</dbReference>
<feature type="transmembrane region" description="Helical" evidence="5">
    <location>
        <begin position="28"/>
        <end position="44"/>
    </location>
</feature>
<dbReference type="EMBL" id="SHLA01000001">
    <property type="protein sequence ID" value="RZU60823.1"/>
    <property type="molecule type" value="Genomic_DNA"/>
</dbReference>
<dbReference type="PANTHER" id="PTHR37422">
    <property type="entry name" value="TEICHURONIC ACID BIOSYNTHESIS PROTEIN TUAE"/>
    <property type="match status" value="1"/>
</dbReference>
<feature type="transmembrane region" description="Helical" evidence="5">
    <location>
        <begin position="56"/>
        <end position="75"/>
    </location>
</feature>
<feature type="domain" description="O-antigen ligase-related" evidence="6">
    <location>
        <begin position="201"/>
        <end position="357"/>
    </location>
</feature>
<evidence type="ECO:0000313" key="8">
    <source>
        <dbReference type="Proteomes" id="UP000292685"/>
    </source>
</evidence>
<evidence type="ECO:0000313" key="7">
    <source>
        <dbReference type="EMBL" id="RZU60823.1"/>
    </source>
</evidence>
<reference evidence="7 8" key="1">
    <citation type="submission" date="2019-02" db="EMBL/GenBank/DDBJ databases">
        <title>Sequencing the genomes of 1000 actinobacteria strains.</title>
        <authorList>
            <person name="Klenk H.-P."/>
        </authorList>
    </citation>
    <scope>NUCLEOTIDE SEQUENCE [LARGE SCALE GENOMIC DNA]</scope>
    <source>
        <strain evidence="7 8">DSM 17364</strain>
    </source>
</reference>
<dbReference type="Proteomes" id="UP000292685">
    <property type="component" value="Unassembled WGS sequence"/>
</dbReference>
<evidence type="ECO:0000259" key="6">
    <source>
        <dbReference type="Pfam" id="PF04932"/>
    </source>
</evidence>
<gene>
    <name evidence="7" type="ORF">EV380_0372</name>
</gene>
<evidence type="ECO:0000256" key="3">
    <source>
        <dbReference type="ARBA" id="ARBA00022989"/>
    </source>
</evidence>
<organism evidence="7 8">
    <name type="scientific">Zhihengliuella halotolerans</name>
    <dbReference type="NCBI Taxonomy" id="370736"/>
    <lineage>
        <taxon>Bacteria</taxon>
        <taxon>Bacillati</taxon>
        <taxon>Actinomycetota</taxon>
        <taxon>Actinomycetes</taxon>
        <taxon>Micrococcales</taxon>
        <taxon>Micrococcaceae</taxon>
        <taxon>Zhihengliuella</taxon>
    </lineage>
</organism>
<keyword evidence="4 5" id="KW-0472">Membrane</keyword>
<feature type="transmembrane region" description="Helical" evidence="5">
    <location>
        <begin position="120"/>
        <end position="142"/>
    </location>
</feature>
<feature type="transmembrane region" description="Helical" evidence="5">
    <location>
        <begin position="348"/>
        <end position="367"/>
    </location>
</feature>
<keyword evidence="2 5" id="KW-0812">Transmembrane</keyword>
<evidence type="ECO:0000256" key="4">
    <source>
        <dbReference type="ARBA" id="ARBA00023136"/>
    </source>
</evidence>
<sequence>MYEKLTFFAVVFLPLQQAFSIELGFPLKVSELLLIAASFFYLLGPKRKFRDHRVKFLIWSLIAVVLISYVFHAVMPQPLGVFQGYSRSPLVDLTIYTFYPVLTVLLFFLTASLRAKWLWAAFRISVYVCLLATLLQIVAHALDNTSILEILNYQTRIRAESLDGTGDGAYRNGPFTEGQHLGFYAGVAFLLGLRHRSLTVVGISIFLGVYSQSTTTFVGVLLGLSVAILVRPQLTVWVRVLFLGITAVVVGSVVPAVRNYFEIQLAKFGLLESAAGLGDPSRSLDVRSLKTEIASRMMFDHPWLGVGAGRYGMWFYREPESSQAPPWYFQDDYRAIAENAYAQVGAEFGMVAAILFLALVSLLVWRLRRQSAVILALGVFVLVSISTQSSWTFMPIWVSLAIMFCLSKEGRSASVTAPVEHRIKSGRSDAHTN</sequence>
<name>A0A4Q8ABB3_9MICC</name>
<feature type="transmembrane region" description="Helical" evidence="5">
    <location>
        <begin position="95"/>
        <end position="113"/>
    </location>
</feature>
<feature type="transmembrane region" description="Helical" evidence="5">
    <location>
        <begin position="373"/>
        <end position="406"/>
    </location>
</feature>
<dbReference type="Pfam" id="PF04932">
    <property type="entry name" value="Wzy_C"/>
    <property type="match status" value="1"/>
</dbReference>
<protein>
    <submittedName>
        <fullName evidence="7">O-antigen ligase</fullName>
    </submittedName>
</protein>
<evidence type="ECO:0000256" key="2">
    <source>
        <dbReference type="ARBA" id="ARBA00022692"/>
    </source>
</evidence>
<dbReference type="PANTHER" id="PTHR37422:SF13">
    <property type="entry name" value="LIPOPOLYSACCHARIDE BIOSYNTHESIS PROTEIN PA4999-RELATED"/>
    <property type="match status" value="1"/>
</dbReference>
<keyword evidence="8" id="KW-1185">Reference proteome</keyword>
<dbReference type="AlphaFoldDB" id="A0A4Q8ABB3"/>